<organism evidence="1 2">
    <name type="scientific">Dreissena polymorpha</name>
    <name type="common">Zebra mussel</name>
    <name type="synonym">Mytilus polymorpha</name>
    <dbReference type="NCBI Taxonomy" id="45954"/>
    <lineage>
        <taxon>Eukaryota</taxon>
        <taxon>Metazoa</taxon>
        <taxon>Spiralia</taxon>
        <taxon>Lophotrochozoa</taxon>
        <taxon>Mollusca</taxon>
        <taxon>Bivalvia</taxon>
        <taxon>Autobranchia</taxon>
        <taxon>Heteroconchia</taxon>
        <taxon>Euheterodonta</taxon>
        <taxon>Imparidentia</taxon>
        <taxon>Neoheterodontei</taxon>
        <taxon>Myida</taxon>
        <taxon>Dreissenoidea</taxon>
        <taxon>Dreissenidae</taxon>
        <taxon>Dreissena</taxon>
    </lineage>
</organism>
<dbReference type="EMBL" id="JAIWYP010000007">
    <property type="protein sequence ID" value="KAH3799357.1"/>
    <property type="molecule type" value="Genomic_DNA"/>
</dbReference>
<evidence type="ECO:0000313" key="1">
    <source>
        <dbReference type="EMBL" id="KAH3799357.1"/>
    </source>
</evidence>
<reference evidence="1" key="2">
    <citation type="submission" date="2020-11" db="EMBL/GenBank/DDBJ databases">
        <authorList>
            <person name="McCartney M.A."/>
            <person name="Auch B."/>
            <person name="Kono T."/>
            <person name="Mallez S."/>
            <person name="Becker A."/>
            <person name="Gohl D.M."/>
            <person name="Silverstein K.A.T."/>
            <person name="Koren S."/>
            <person name="Bechman K.B."/>
            <person name="Herman A."/>
            <person name="Abrahante J.E."/>
            <person name="Garbe J."/>
        </authorList>
    </citation>
    <scope>NUCLEOTIDE SEQUENCE</scope>
    <source>
        <strain evidence="1">Duluth1</strain>
        <tissue evidence="1">Whole animal</tissue>
    </source>
</reference>
<evidence type="ECO:0000313" key="2">
    <source>
        <dbReference type="Proteomes" id="UP000828390"/>
    </source>
</evidence>
<keyword evidence="2" id="KW-1185">Reference proteome</keyword>
<accession>A0A9D4J8W1</accession>
<gene>
    <name evidence="1" type="ORF">DPMN_152964</name>
</gene>
<sequence>MVAVLVVVVNRDYEDYDDYHNDFLEQLVVVVVVSIVMMKTIVTVAADDVDDDYNDNDKGGISVWSEMAVTDGKLIIAVVGGCDGSCCKSMAKINTISCVGQSNGAHLKSTHPLEMFSIHV</sequence>
<dbReference type="AlphaFoldDB" id="A0A9D4J8W1"/>
<reference evidence="1" key="1">
    <citation type="journal article" date="2019" name="bioRxiv">
        <title>The Genome of the Zebra Mussel, Dreissena polymorpha: A Resource for Invasive Species Research.</title>
        <authorList>
            <person name="McCartney M.A."/>
            <person name="Auch B."/>
            <person name="Kono T."/>
            <person name="Mallez S."/>
            <person name="Zhang Y."/>
            <person name="Obille A."/>
            <person name="Becker A."/>
            <person name="Abrahante J.E."/>
            <person name="Garbe J."/>
            <person name="Badalamenti J.P."/>
            <person name="Herman A."/>
            <person name="Mangelson H."/>
            <person name="Liachko I."/>
            <person name="Sullivan S."/>
            <person name="Sone E.D."/>
            <person name="Koren S."/>
            <person name="Silverstein K.A.T."/>
            <person name="Beckman K.B."/>
            <person name="Gohl D.M."/>
        </authorList>
    </citation>
    <scope>NUCLEOTIDE SEQUENCE</scope>
    <source>
        <strain evidence="1">Duluth1</strain>
        <tissue evidence="1">Whole animal</tissue>
    </source>
</reference>
<comment type="caution">
    <text evidence="1">The sequence shown here is derived from an EMBL/GenBank/DDBJ whole genome shotgun (WGS) entry which is preliminary data.</text>
</comment>
<proteinExistence type="predicted"/>
<dbReference type="Proteomes" id="UP000828390">
    <property type="component" value="Unassembled WGS sequence"/>
</dbReference>
<protein>
    <submittedName>
        <fullName evidence="1">Uncharacterized protein</fullName>
    </submittedName>
</protein>
<name>A0A9D4J8W1_DREPO</name>